<dbReference type="VEuPathDB" id="FungiDB:SMAC_04750"/>
<protein>
    <recommendedName>
        <fullName evidence="4">Transcription factor CBF/NF-Y/archaeal histone domain-containing protein</fullName>
    </recommendedName>
</protein>
<evidence type="ECO:0000256" key="1">
    <source>
        <dbReference type="ARBA" id="ARBA00004123"/>
    </source>
</evidence>
<sequence>MPYNTTAIPPRKEVTGQTQLPLTRVKKIIAVDPDITVCSNNAAFVITLATEMFIQHLASEAQNMARAERKPRRNVQYKDVAAAVSHHDNLEFLEDVVPKTSSYKAIKAQAAAARARVKGGSDIVVPPAGTAAAVSGTGGVGGVLAAPEGITGGVMMSLESGQLGQDLGQGDERDRMAMLPNAKKQKGSSSGGGSGGLQQTSILMAMNGGLATGSGSNGGGGSIGGLAAPVNGLGAGGVNTGITNMGVTAGVGMSSASGRPFSSTPGVMSGMNRGILSASPPATTSDEDPSAQLQMEMRQAASQQYRGHDGDVDMTG</sequence>
<name>A0A8S9A3S1_SORMA</name>
<dbReference type="GO" id="GO:0008623">
    <property type="term" value="C:CHRAC"/>
    <property type="evidence" value="ECO:0007669"/>
    <property type="project" value="TreeGrafter"/>
</dbReference>
<accession>A0A8S9A3S1</accession>
<dbReference type="InterPro" id="IPR009072">
    <property type="entry name" value="Histone-fold"/>
</dbReference>
<evidence type="ECO:0000256" key="3">
    <source>
        <dbReference type="SAM" id="MobiDB-lite"/>
    </source>
</evidence>
<keyword evidence="2" id="KW-0539">Nucleus</keyword>
<evidence type="ECO:0000256" key="2">
    <source>
        <dbReference type="ARBA" id="ARBA00023242"/>
    </source>
</evidence>
<dbReference type="AlphaFoldDB" id="A0A8S9A3S1"/>
<dbReference type="Gene3D" id="1.10.20.10">
    <property type="entry name" value="Histone, subunit A"/>
    <property type="match status" value="1"/>
</dbReference>
<dbReference type="InterPro" id="IPR050568">
    <property type="entry name" value="Transcr_DNA_Rep_Reg"/>
</dbReference>
<dbReference type="PANTHER" id="PTHR10252:SF54">
    <property type="entry name" value="CHROMATIN ACCESSIBILITY COMPLEX PROTEIN 1"/>
    <property type="match status" value="1"/>
</dbReference>
<dbReference type="PANTHER" id="PTHR10252">
    <property type="entry name" value="HISTONE-LIKE TRANSCRIPTION FACTOR CCAAT-RELATED"/>
    <property type="match status" value="1"/>
</dbReference>
<comment type="subcellular location">
    <subcellularLocation>
        <location evidence="1">Nucleus</location>
    </subcellularLocation>
</comment>
<feature type="domain" description="Transcription factor CBF/NF-Y/archaeal histone" evidence="4">
    <location>
        <begin position="19"/>
        <end position="84"/>
    </location>
</feature>
<feature type="region of interest" description="Disordered" evidence="3">
    <location>
        <begin position="277"/>
        <end position="316"/>
    </location>
</feature>
<dbReference type="GO" id="GO:0046982">
    <property type="term" value="F:protein heterodimerization activity"/>
    <property type="evidence" value="ECO:0007669"/>
    <property type="project" value="InterPro"/>
</dbReference>
<feature type="compositionally biased region" description="Basic and acidic residues" evidence="3">
    <location>
        <begin position="306"/>
        <end position="316"/>
    </location>
</feature>
<dbReference type="Proteomes" id="UP000433876">
    <property type="component" value="Unassembled WGS sequence"/>
</dbReference>
<dbReference type="GO" id="GO:0006261">
    <property type="term" value="P:DNA-templated DNA replication"/>
    <property type="evidence" value="ECO:0007669"/>
    <property type="project" value="TreeGrafter"/>
</dbReference>
<evidence type="ECO:0000313" key="5">
    <source>
        <dbReference type="EMBL" id="KAA8636733.1"/>
    </source>
</evidence>
<dbReference type="InterPro" id="IPR003958">
    <property type="entry name" value="CBFA_NFYB_domain"/>
</dbReference>
<evidence type="ECO:0000259" key="4">
    <source>
        <dbReference type="Pfam" id="PF00808"/>
    </source>
</evidence>
<dbReference type="EMBL" id="NMPR01000002">
    <property type="protein sequence ID" value="KAA8636733.1"/>
    <property type="molecule type" value="Genomic_DNA"/>
</dbReference>
<proteinExistence type="predicted"/>
<evidence type="ECO:0000313" key="6">
    <source>
        <dbReference type="Proteomes" id="UP000433876"/>
    </source>
</evidence>
<organism evidence="5 6">
    <name type="scientific">Sordaria macrospora</name>
    <dbReference type="NCBI Taxonomy" id="5147"/>
    <lineage>
        <taxon>Eukaryota</taxon>
        <taxon>Fungi</taxon>
        <taxon>Dikarya</taxon>
        <taxon>Ascomycota</taxon>
        <taxon>Pezizomycotina</taxon>
        <taxon>Sordariomycetes</taxon>
        <taxon>Sordariomycetidae</taxon>
        <taxon>Sordariales</taxon>
        <taxon>Sordariaceae</taxon>
        <taxon>Sordaria</taxon>
    </lineage>
</organism>
<dbReference type="Pfam" id="PF00808">
    <property type="entry name" value="CBFD_NFYB_HMF"/>
    <property type="match status" value="1"/>
</dbReference>
<reference evidence="5 6" key="1">
    <citation type="submission" date="2017-07" db="EMBL/GenBank/DDBJ databases">
        <title>Genome sequence of the Sordaria macrospora wild type strain R19027.</title>
        <authorList>
            <person name="Nowrousian M."/>
            <person name="Teichert I."/>
            <person name="Kueck U."/>
        </authorList>
    </citation>
    <scope>NUCLEOTIDE SEQUENCE [LARGE SCALE GENOMIC DNA]</scope>
    <source>
        <strain evidence="5 6">R19027</strain>
        <tissue evidence="5">Mycelium</tissue>
    </source>
</reference>
<comment type="caution">
    <text evidence="5">The sequence shown here is derived from an EMBL/GenBank/DDBJ whole genome shotgun (WGS) entry which is preliminary data.</text>
</comment>
<gene>
    <name evidence="5" type="ORF">SMACR_04750</name>
</gene>
<dbReference type="SUPFAM" id="SSF47113">
    <property type="entry name" value="Histone-fold"/>
    <property type="match status" value="1"/>
</dbReference>
<dbReference type="CDD" id="cd23645">
    <property type="entry name" value="HFD_Dpb3-like"/>
    <property type="match status" value="1"/>
</dbReference>